<name>A0A7X3G1L6_9BURK</name>
<dbReference type="Gene3D" id="3.30.420.10">
    <property type="entry name" value="Ribonuclease H-like superfamily/Ribonuclease H"/>
    <property type="match status" value="1"/>
</dbReference>
<dbReference type="CDD" id="cd16962">
    <property type="entry name" value="RuvC"/>
    <property type="match status" value="1"/>
</dbReference>
<organism evidence="15 16">
    <name type="scientific">Massilia cellulosiltytica</name>
    <dbReference type="NCBI Taxonomy" id="2683234"/>
    <lineage>
        <taxon>Bacteria</taxon>
        <taxon>Pseudomonadati</taxon>
        <taxon>Pseudomonadota</taxon>
        <taxon>Betaproteobacteria</taxon>
        <taxon>Burkholderiales</taxon>
        <taxon>Oxalobacteraceae</taxon>
        <taxon>Telluria group</taxon>
        <taxon>Massilia</taxon>
    </lineage>
</organism>
<evidence type="ECO:0000256" key="13">
    <source>
        <dbReference type="HAMAP-Rule" id="MF_00034"/>
    </source>
</evidence>
<evidence type="ECO:0000256" key="2">
    <source>
        <dbReference type="ARBA" id="ARBA00022490"/>
    </source>
</evidence>
<dbReference type="FunFam" id="3.30.420.10:FF:000002">
    <property type="entry name" value="Crossover junction endodeoxyribonuclease RuvC"/>
    <property type="match status" value="1"/>
</dbReference>
<keyword evidence="8 13" id="KW-0460">Magnesium</keyword>
<feature type="active site" evidence="13">
    <location>
        <position position="139"/>
    </location>
</feature>
<feature type="binding site" evidence="13">
    <location>
        <position position="67"/>
    </location>
    <ligand>
        <name>Mg(2+)</name>
        <dbReference type="ChEBI" id="CHEBI:18420"/>
        <label>2</label>
    </ligand>
</feature>
<evidence type="ECO:0000256" key="6">
    <source>
        <dbReference type="ARBA" id="ARBA00022763"/>
    </source>
</evidence>
<keyword evidence="6 13" id="KW-0227">DNA damage</keyword>
<dbReference type="PANTHER" id="PTHR30194:SF3">
    <property type="entry name" value="CROSSOVER JUNCTION ENDODEOXYRIBONUCLEASE RUVC"/>
    <property type="match status" value="1"/>
</dbReference>
<feature type="binding site" evidence="13">
    <location>
        <position position="7"/>
    </location>
    <ligand>
        <name>Mg(2+)</name>
        <dbReference type="ChEBI" id="CHEBI:18420"/>
        <label>1</label>
    </ligand>
</feature>
<evidence type="ECO:0000313" key="15">
    <source>
        <dbReference type="EMBL" id="MVW61973.1"/>
    </source>
</evidence>
<dbReference type="GO" id="GO:0000287">
    <property type="term" value="F:magnesium ion binding"/>
    <property type="evidence" value="ECO:0007669"/>
    <property type="project" value="UniProtKB-UniRule"/>
</dbReference>
<dbReference type="InterPro" id="IPR002176">
    <property type="entry name" value="X-over_junc_endoDNase_RuvC"/>
</dbReference>
<keyword evidence="16" id="KW-1185">Reference proteome</keyword>
<dbReference type="GO" id="GO:0003677">
    <property type="term" value="F:DNA binding"/>
    <property type="evidence" value="ECO:0007669"/>
    <property type="project" value="UniProtKB-KW"/>
</dbReference>
<dbReference type="GO" id="GO:0008821">
    <property type="term" value="F:crossover junction DNA endonuclease activity"/>
    <property type="evidence" value="ECO:0007669"/>
    <property type="project" value="UniProtKB-UniRule"/>
</dbReference>
<keyword evidence="10 13" id="KW-0233">DNA recombination</keyword>
<evidence type="ECO:0000313" key="16">
    <source>
        <dbReference type="Proteomes" id="UP000443353"/>
    </source>
</evidence>
<dbReference type="EMBL" id="WSES01000005">
    <property type="protein sequence ID" value="MVW61973.1"/>
    <property type="molecule type" value="Genomic_DNA"/>
</dbReference>
<evidence type="ECO:0000256" key="5">
    <source>
        <dbReference type="ARBA" id="ARBA00022759"/>
    </source>
</evidence>
<dbReference type="PRINTS" id="PR00696">
    <property type="entry name" value="RSOLVASERUVC"/>
</dbReference>
<sequence length="181" mass="18697">MIILGIDPGLRTTGFGVIEKQGSRLRYIASGTIKTGSEGALPPRLKVILTGVSEIVATYQPACAAIEKVFVNVNPQSTLLLGQARGAAITALVGADLDVAEYTPTQVKQAVVGTGKAVKAQVQDMVARLLKLPGLPGTDAADALGIAICHANSQDALALIGTLAPANPKKPTLHMKRGRLV</sequence>
<dbReference type="PANTHER" id="PTHR30194">
    <property type="entry name" value="CROSSOVER JUNCTION ENDODEOXYRIBONUCLEASE RUVC"/>
    <property type="match status" value="1"/>
</dbReference>
<evidence type="ECO:0000256" key="7">
    <source>
        <dbReference type="ARBA" id="ARBA00022801"/>
    </source>
</evidence>
<dbReference type="GO" id="GO:0006281">
    <property type="term" value="P:DNA repair"/>
    <property type="evidence" value="ECO:0007669"/>
    <property type="project" value="UniProtKB-UniRule"/>
</dbReference>
<evidence type="ECO:0000256" key="8">
    <source>
        <dbReference type="ARBA" id="ARBA00022842"/>
    </source>
</evidence>
<gene>
    <name evidence="13 15" type="primary">ruvC</name>
    <name evidence="15" type="ORF">GPY61_18740</name>
</gene>
<keyword evidence="5 13" id="KW-0255">Endonuclease</keyword>
<evidence type="ECO:0000256" key="9">
    <source>
        <dbReference type="ARBA" id="ARBA00023125"/>
    </source>
</evidence>
<dbReference type="PROSITE" id="PS01321">
    <property type="entry name" value="RUVC"/>
    <property type="match status" value="1"/>
</dbReference>
<keyword evidence="11 13" id="KW-0234">DNA repair</keyword>
<evidence type="ECO:0000256" key="11">
    <source>
        <dbReference type="ARBA" id="ARBA00023204"/>
    </source>
</evidence>
<evidence type="ECO:0000256" key="4">
    <source>
        <dbReference type="ARBA" id="ARBA00022723"/>
    </source>
</evidence>
<evidence type="ECO:0000256" key="3">
    <source>
        <dbReference type="ARBA" id="ARBA00022722"/>
    </source>
</evidence>
<dbReference type="Pfam" id="PF02075">
    <property type="entry name" value="RuvC"/>
    <property type="match status" value="1"/>
</dbReference>
<dbReference type="InterPro" id="IPR012337">
    <property type="entry name" value="RNaseH-like_sf"/>
</dbReference>
<dbReference type="RefSeq" id="WP_056122372.1">
    <property type="nucleotide sequence ID" value="NZ_CP168562.1"/>
</dbReference>
<evidence type="ECO:0000256" key="12">
    <source>
        <dbReference type="ARBA" id="ARBA00029354"/>
    </source>
</evidence>
<accession>A0A7X3G1L6</accession>
<keyword evidence="9 13" id="KW-0238">DNA-binding</keyword>
<dbReference type="GO" id="GO:0006310">
    <property type="term" value="P:DNA recombination"/>
    <property type="evidence" value="ECO:0007669"/>
    <property type="project" value="UniProtKB-UniRule"/>
</dbReference>
<comment type="subunit">
    <text evidence="13">Homodimer which binds Holliday junction (HJ) DNA. The HJ becomes 2-fold symmetrical on binding to RuvC with unstacked arms; it has a different conformation from HJ DNA in complex with RuvA. In the full resolvosome a probable DNA-RuvA(4)-RuvB(12)-RuvC(2) complex forms which resolves the HJ.</text>
</comment>
<dbReference type="SUPFAM" id="SSF53098">
    <property type="entry name" value="Ribonuclease H-like"/>
    <property type="match status" value="1"/>
</dbReference>
<dbReference type="HAMAP" id="MF_00034">
    <property type="entry name" value="RuvC"/>
    <property type="match status" value="1"/>
</dbReference>
<keyword evidence="4 13" id="KW-0479">Metal-binding</keyword>
<evidence type="ECO:0000256" key="1">
    <source>
        <dbReference type="ARBA" id="ARBA00009518"/>
    </source>
</evidence>
<protein>
    <recommendedName>
        <fullName evidence="13 14">Crossover junction endodeoxyribonuclease RuvC</fullName>
        <ecNumber evidence="13 14">3.1.21.10</ecNumber>
    </recommendedName>
    <alternativeName>
        <fullName evidence="13">Holliday junction nuclease RuvC</fullName>
    </alternativeName>
    <alternativeName>
        <fullName evidence="13">Holliday junction resolvase RuvC</fullName>
    </alternativeName>
</protein>
<dbReference type="GO" id="GO:0048476">
    <property type="term" value="C:Holliday junction resolvase complex"/>
    <property type="evidence" value="ECO:0007669"/>
    <property type="project" value="UniProtKB-UniRule"/>
</dbReference>
<feature type="active site" evidence="13">
    <location>
        <position position="67"/>
    </location>
</feature>
<dbReference type="Proteomes" id="UP000443353">
    <property type="component" value="Unassembled WGS sequence"/>
</dbReference>
<reference evidence="15 16" key="1">
    <citation type="submission" date="2019-12" db="EMBL/GenBank/DDBJ databases">
        <authorList>
            <person name="Li C."/>
            <person name="Zhao J."/>
        </authorList>
    </citation>
    <scope>NUCLEOTIDE SEQUENCE [LARGE SCALE GENOMIC DNA]</scope>
    <source>
        <strain evidence="15 16">NEAU-DD11</strain>
    </source>
</reference>
<dbReference type="AlphaFoldDB" id="A0A7X3G1L6"/>
<dbReference type="NCBIfam" id="TIGR00228">
    <property type="entry name" value="ruvC"/>
    <property type="match status" value="1"/>
</dbReference>
<comment type="cofactor">
    <cofactor evidence="13">
        <name>Mg(2+)</name>
        <dbReference type="ChEBI" id="CHEBI:18420"/>
    </cofactor>
    <text evidence="13">Binds 2 Mg(2+) ion per subunit.</text>
</comment>
<keyword evidence="3 13" id="KW-0540">Nuclease</keyword>
<comment type="caution">
    <text evidence="15">The sequence shown here is derived from an EMBL/GenBank/DDBJ whole genome shotgun (WGS) entry which is preliminary data.</text>
</comment>
<dbReference type="InterPro" id="IPR020563">
    <property type="entry name" value="X-over_junc_endoDNase_Mg_BS"/>
</dbReference>
<comment type="catalytic activity">
    <reaction evidence="12 13">
        <text>Endonucleolytic cleavage at a junction such as a reciprocal single-stranded crossover between two homologous DNA duplexes (Holliday junction).</text>
        <dbReference type="EC" id="3.1.21.10"/>
    </reaction>
</comment>
<dbReference type="GO" id="GO:0005737">
    <property type="term" value="C:cytoplasm"/>
    <property type="evidence" value="ECO:0007669"/>
    <property type="project" value="UniProtKB-SubCell"/>
</dbReference>
<proteinExistence type="inferred from homology"/>
<keyword evidence="7 13" id="KW-0378">Hydrolase</keyword>
<dbReference type="InterPro" id="IPR036397">
    <property type="entry name" value="RNaseH_sf"/>
</dbReference>
<feature type="active site" evidence="13">
    <location>
        <position position="7"/>
    </location>
</feature>
<evidence type="ECO:0000256" key="14">
    <source>
        <dbReference type="NCBIfam" id="TIGR00228"/>
    </source>
</evidence>
<dbReference type="EC" id="3.1.21.10" evidence="13 14"/>
<keyword evidence="2 13" id="KW-0963">Cytoplasm</keyword>
<feature type="binding site" evidence="13">
    <location>
        <position position="139"/>
    </location>
    <ligand>
        <name>Mg(2+)</name>
        <dbReference type="ChEBI" id="CHEBI:18420"/>
        <label>1</label>
    </ligand>
</feature>
<evidence type="ECO:0000256" key="10">
    <source>
        <dbReference type="ARBA" id="ARBA00023172"/>
    </source>
</evidence>
<comment type="function">
    <text evidence="13">The RuvA-RuvB-RuvC complex processes Holliday junction (HJ) DNA during genetic recombination and DNA repair. Endonuclease that resolves HJ intermediates. Cleaves cruciform DNA by making single-stranded nicks across the HJ at symmetrical positions within the homologous arms, yielding a 5'-phosphate and a 3'-hydroxyl group; requires a central core of homology in the junction. The consensus cleavage sequence is 5'-(A/T)TT(C/G)-3'. Cleavage occurs on the 3'-side of the TT dinucleotide at the point of strand exchange. HJ branch migration catalyzed by RuvA-RuvB allows RuvC to scan DNA until it finds its consensus sequence, where it cleaves and resolves the cruciform DNA.</text>
</comment>
<comment type="subcellular location">
    <subcellularLocation>
        <location evidence="13">Cytoplasm</location>
    </subcellularLocation>
</comment>
<comment type="similarity">
    <text evidence="1 13">Belongs to the RuvC family.</text>
</comment>